<comment type="caution">
    <text evidence="1">The sequence shown here is derived from an EMBL/GenBank/DDBJ whole genome shotgun (WGS) entry which is preliminary data.</text>
</comment>
<accession>A0A917JE32</accession>
<name>A0A917JE32_9SPHI</name>
<reference evidence="1" key="2">
    <citation type="submission" date="2020-09" db="EMBL/GenBank/DDBJ databases">
        <authorList>
            <person name="Sun Q."/>
            <person name="Sedlacek I."/>
        </authorList>
    </citation>
    <scope>NUCLEOTIDE SEQUENCE</scope>
    <source>
        <strain evidence="1">CCM 8711</strain>
    </source>
</reference>
<sequence length="65" mass="7573">MYHLDANGKTLNVQQKTDLILYIIFELNKLTSSTYQNAGINTVVKLRTQLNDPANAVRYNRDRFR</sequence>
<proteinExistence type="predicted"/>
<protein>
    <submittedName>
        <fullName evidence="1">Uncharacterized protein</fullName>
    </submittedName>
</protein>
<evidence type="ECO:0000313" key="2">
    <source>
        <dbReference type="Proteomes" id="UP000662074"/>
    </source>
</evidence>
<keyword evidence="2" id="KW-1185">Reference proteome</keyword>
<dbReference type="Proteomes" id="UP000662074">
    <property type="component" value="Unassembled WGS sequence"/>
</dbReference>
<organism evidence="1 2">
    <name type="scientific">Mucilaginibacter galii</name>
    <dbReference type="NCBI Taxonomy" id="2005073"/>
    <lineage>
        <taxon>Bacteria</taxon>
        <taxon>Pseudomonadati</taxon>
        <taxon>Bacteroidota</taxon>
        <taxon>Sphingobacteriia</taxon>
        <taxon>Sphingobacteriales</taxon>
        <taxon>Sphingobacteriaceae</taxon>
        <taxon>Mucilaginibacter</taxon>
    </lineage>
</organism>
<dbReference type="EMBL" id="BMDO01000013">
    <property type="protein sequence ID" value="GGI52406.1"/>
    <property type="molecule type" value="Genomic_DNA"/>
</dbReference>
<reference evidence="1" key="1">
    <citation type="journal article" date="2014" name="Int. J. Syst. Evol. Microbiol.">
        <title>Complete genome sequence of Corynebacterium casei LMG S-19264T (=DSM 44701T), isolated from a smear-ripened cheese.</title>
        <authorList>
            <consortium name="US DOE Joint Genome Institute (JGI-PGF)"/>
            <person name="Walter F."/>
            <person name="Albersmeier A."/>
            <person name="Kalinowski J."/>
            <person name="Ruckert C."/>
        </authorList>
    </citation>
    <scope>NUCLEOTIDE SEQUENCE</scope>
    <source>
        <strain evidence="1">CCM 8711</strain>
    </source>
</reference>
<evidence type="ECO:0000313" key="1">
    <source>
        <dbReference type="EMBL" id="GGI52406.1"/>
    </source>
</evidence>
<gene>
    <name evidence="1" type="ORF">GCM10011425_36180</name>
</gene>
<dbReference type="AlphaFoldDB" id="A0A917JE32"/>